<organism evidence="2 3">
    <name type="scientific">Striga asiatica</name>
    <name type="common">Asiatic witchweed</name>
    <name type="synonym">Buchnera asiatica</name>
    <dbReference type="NCBI Taxonomy" id="4170"/>
    <lineage>
        <taxon>Eukaryota</taxon>
        <taxon>Viridiplantae</taxon>
        <taxon>Streptophyta</taxon>
        <taxon>Embryophyta</taxon>
        <taxon>Tracheophyta</taxon>
        <taxon>Spermatophyta</taxon>
        <taxon>Magnoliopsida</taxon>
        <taxon>eudicotyledons</taxon>
        <taxon>Gunneridae</taxon>
        <taxon>Pentapetalae</taxon>
        <taxon>asterids</taxon>
        <taxon>lamiids</taxon>
        <taxon>Lamiales</taxon>
        <taxon>Orobanchaceae</taxon>
        <taxon>Buchnereae</taxon>
        <taxon>Striga</taxon>
    </lineage>
</organism>
<dbReference type="AlphaFoldDB" id="A0A5A7Q402"/>
<proteinExistence type="predicted"/>
<dbReference type="Proteomes" id="UP000325081">
    <property type="component" value="Unassembled WGS sequence"/>
</dbReference>
<gene>
    <name evidence="2" type="ORF">STAS_15726</name>
</gene>
<evidence type="ECO:0000256" key="1">
    <source>
        <dbReference type="SAM" id="MobiDB-lite"/>
    </source>
</evidence>
<reference evidence="3" key="1">
    <citation type="journal article" date="2019" name="Curr. Biol.">
        <title>Genome Sequence of Striga asiatica Provides Insight into the Evolution of Plant Parasitism.</title>
        <authorList>
            <person name="Yoshida S."/>
            <person name="Kim S."/>
            <person name="Wafula E.K."/>
            <person name="Tanskanen J."/>
            <person name="Kim Y.M."/>
            <person name="Honaas L."/>
            <person name="Yang Z."/>
            <person name="Spallek T."/>
            <person name="Conn C.E."/>
            <person name="Ichihashi Y."/>
            <person name="Cheong K."/>
            <person name="Cui S."/>
            <person name="Der J.P."/>
            <person name="Gundlach H."/>
            <person name="Jiao Y."/>
            <person name="Hori C."/>
            <person name="Ishida J.K."/>
            <person name="Kasahara H."/>
            <person name="Kiba T."/>
            <person name="Kim M.S."/>
            <person name="Koo N."/>
            <person name="Laohavisit A."/>
            <person name="Lee Y.H."/>
            <person name="Lumba S."/>
            <person name="McCourt P."/>
            <person name="Mortimer J.C."/>
            <person name="Mutuku J.M."/>
            <person name="Nomura T."/>
            <person name="Sasaki-Sekimoto Y."/>
            <person name="Seto Y."/>
            <person name="Wang Y."/>
            <person name="Wakatake T."/>
            <person name="Sakakibara H."/>
            <person name="Demura T."/>
            <person name="Yamaguchi S."/>
            <person name="Yoneyama K."/>
            <person name="Manabe R.I."/>
            <person name="Nelson D.C."/>
            <person name="Schulman A.H."/>
            <person name="Timko M.P."/>
            <person name="dePamphilis C.W."/>
            <person name="Choi D."/>
            <person name="Shirasu K."/>
        </authorList>
    </citation>
    <scope>NUCLEOTIDE SEQUENCE [LARGE SCALE GENOMIC DNA]</scope>
    <source>
        <strain evidence="3">cv. UVA1</strain>
    </source>
</reference>
<keyword evidence="3" id="KW-1185">Reference proteome</keyword>
<sequence length="202" mass="22941">MVKGTRSPPLSIHSRIDPRQRSKLKPYRAIRLVCYKHFIFVTDPFLGKGVFQWQKKRPAGKQDRSCTIVAKPPSFSRSNSGKKRDDNCPKAFPESEGKYPALGLTVLGLQARKSLSTRLTVFQFTFFGSFNMLLEPIGRSGATLFILTYYGRGCFLKRVNTRASKLAFRELDWLKQDDSAAHSYLEVEPSPRLCQDLRSGES</sequence>
<protein>
    <submittedName>
        <fullName evidence="2">Dihydroxy-acid dehydratase</fullName>
    </submittedName>
</protein>
<evidence type="ECO:0000313" key="2">
    <source>
        <dbReference type="EMBL" id="GER39107.1"/>
    </source>
</evidence>
<comment type="caution">
    <text evidence="2">The sequence shown here is derived from an EMBL/GenBank/DDBJ whole genome shotgun (WGS) entry which is preliminary data.</text>
</comment>
<feature type="region of interest" description="Disordered" evidence="1">
    <location>
        <begin position="72"/>
        <end position="91"/>
    </location>
</feature>
<dbReference type="EMBL" id="BKCP01005572">
    <property type="protein sequence ID" value="GER39107.1"/>
    <property type="molecule type" value="Genomic_DNA"/>
</dbReference>
<accession>A0A5A7Q402</accession>
<feature type="compositionally biased region" description="Basic and acidic residues" evidence="1">
    <location>
        <begin position="82"/>
        <end position="91"/>
    </location>
</feature>
<evidence type="ECO:0000313" key="3">
    <source>
        <dbReference type="Proteomes" id="UP000325081"/>
    </source>
</evidence>
<name>A0A5A7Q402_STRAF</name>